<dbReference type="Gene3D" id="2.160.10.10">
    <property type="entry name" value="Hexapeptide repeat proteins"/>
    <property type="match status" value="1"/>
</dbReference>
<name>A0A6B0Y2J3_9RHOB</name>
<dbReference type="PANTHER" id="PTHR13061:SF29">
    <property type="entry name" value="GAMMA CARBONIC ANHYDRASE-LIKE 1, MITOCHONDRIAL-RELATED"/>
    <property type="match status" value="1"/>
</dbReference>
<dbReference type="AlphaFoldDB" id="A0A6B0Y2J3"/>
<dbReference type="PANTHER" id="PTHR13061">
    <property type="entry name" value="DYNACTIN SUBUNIT P25"/>
    <property type="match status" value="1"/>
</dbReference>
<sequence>MTLYSLGDRQPTLPDDGDFWIAPDANVIGDVRIGRKCSIWFLTTLRGDSEPIVIGEGSNVQDSTVIHTDPGFPCSIGANVTVGHKAMLHGCTIGDNSLVGMDATILNGAVIGTNCLIGAGTLVPEGREIPDGSLVIGMPGKVVRQVGERHVEMIRASAKQYRRRMRRYQADLAVMDG</sequence>
<dbReference type="EMBL" id="VXRY01000166">
    <property type="protein sequence ID" value="MXY33286.1"/>
    <property type="molecule type" value="Genomic_DNA"/>
</dbReference>
<dbReference type="InterPro" id="IPR001451">
    <property type="entry name" value="Hexapep"/>
</dbReference>
<dbReference type="CDD" id="cd04645">
    <property type="entry name" value="LbH_gamma_CA_like"/>
    <property type="match status" value="1"/>
</dbReference>
<dbReference type="SUPFAM" id="SSF51161">
    <property type="entry name" value="Trimeric LpxA-like enzymes"/>
    <property type="match status" value="1"/>
</dbReference>
<protein>
    <submittedName>
        <fullName evidence="1">Gamma carbonic anhydrase family protein</fullName>
    </submittedName>
</protein>
<dbReference type="InterPro" id="IPR050484">
    <property type="entry name" value="Transf_Hexapept/Carb_Anhydrase"/>
</dbReference>
<dbReference type="InterPro" id="IPR011004">
    <property type="entry name" value="Trimer_LpxA-like_sf"/>
</dbReference>
<evidence type="ECO:0000313" key="1">
    <source>
        <dbReference type="EMBL" id="MXY33286.1"/>
    </source>
</evidence>
<comment type="caution">
    <text evidence="1">The sequence shown here is derived from an EMBL/GenBank/DDBJ whole genome shotgun (WGS) entry which is preliminary data.</text>
</comment>
<accession>A0A6B0Y2J3</accession>
<reference evidence="1" key="1">
    <citation type="submission" date="2019-09" db="EMBL/GenBank/DDBJ databases">
        <title>Characterisation of the sponge microbiome using genome-centric metagenomics.</title>
        <authorList>
            <person name="Engelberts J.P."/>
            <person name="Robbins S.J."/>
            <person name="De Goeij J.M."/>
            <person name="Aranda M."/>
            <person name="Bell S.C."/>
            <person name="Webster N.S."/>
        </authorList>
    </citation>
    <scope>NUCLEOTIDE SEQUENCE</scope>
    <source>
        <strain evidence="1">SB0664_bin_43</strain>
    </source>
</reference>
<gene>
    <name evidence="1" type="ORF">F4Y60_04180</name>
</gene>
<dbReference type="Pfam" id="PF00132">
    <property type="entry name" value="Hexapep"/>
    <property type="match status" value="1"/>
</dbReference>
<organism evidence="1">
    <name type="scientific">Boseongicola sp. SB0664_bin_43</name>
    <dbReference type="NCBI Taxonomy" id="2604844"/>
    <lineage>
        <taxon>Bacteria</taxon>
        <taxon>Pseudomonadati</taxon>
        <taxon>Pseudomonadota</taxon>
        <taxon>Alphaproteobacteria</taxon>
        <taxon>Rhodobacterales</taxon>
        <taxon>Paracoccaceae</taxon>
        <taxon>Boseongicola</taxon>
    </lineage>
</organism>
<dbReference type="InterPro" id="IPR047324">
    <property type="entry name" value="LbH_gamma_CA-like"/>
</dbReference>
<proteinExistence type="predicted"/>